<gene>
    <name evidence="5" type="ORF">DEA37_0010664</name>
</gene>
<accession>A0A5J4NXV1</accession>
<comment type="caution">
    <text evidence="5">The sequence shown here is derived from an EMBL/GenBank/DDBJ whole genome shotgun (WGS) entry which is preliminary data.</text>
</comment>
<dbReference type="Pfam" id="PF13516">
    <property type="entry name" value="LRR_6"/>
    <property type="match status" value="3"/>
</dbReference>
<dbReference type="EMBL" id="QNGE01000560">
    <property type="protein sequence ID" value="KAA3680010.1"/>
    <property type="molecule type" value="Genomic_DNA"/>
</dbReference>
<evidence type="ECO:0000256" key="3">
    <source>
        <dbReference type="ARBA" id="ARBA00023212"/>
    </source>
</evidence>
<evidence type="ECO:0000313" key="5">
    <source>
        <dbReference type="EMBL" id="KAA3680010.1"/>
    </source>
</evidence>
<keyword evidence="2" id="KW-0963">Cytoplasm</keyword>
<dbReference type="SMART" id="SM00368">
    <property type="entry name" value="LRR_RI"/>
    <property type="match status" value="5"/>
</dbReference>
<feature type="compositionally biased region" description="Polar residues" evidence="4">
    <location>
        <begin position="1"/>
        <end position="13"/>
    </location>
</feature>
<feature type="region of interest" description="Disordered" evidence="4">
    <location>
        <begin position="1"/>
        <end position="69"/>
    </location>
</feature>
<dbReference type="Proteomes" id="UP000324629">
    <property type="component" value="Unassembled WGS sequence"/>
</dbReference>
<dbReference type="InterPro" id="IPR052410">
    <property type="entry name" value="DRC5"/>
</dbReference>
<dbReference type="PANTHER" id="PTHR24107">
    <property type="entry name" value="YNEIN REGULATORY COMPLEX SUBUNIT 5"/>
    <property type="match status" value="1"/>
</dbReference>
<evidence type="ECO:0000313" key="6">
    <source>
        <dbReference type="Proteomes" id="UP000324629"/>
    </source>
</evidence>
<evidence type="ECO:0000256" key="4">
    <source>
        <dbReference type="SAM" id="MobiDB-lite"/>
    </source>
</evidence>
<dbReference type="AlphaFoldDB" id="A0A5J4NXV1"/>
<dbReference type="PANTHER" id="PTHR24107:SF20">
    <property type="entry name" value="DYNEIN REGULATORY COMPLEX SUBUNIT 5"/>
    <property type="match status" value="1"/>
</dbReference>
<dbReference type="SUPFAM" id="SSF52047">
    <property type="entry name" value="RNI-like"/>
    <property type="match status" value="1"/>
</dbReference>
<reference evidence="5 6" key="1">
    <citation type="journal article" date="2019" name="Gigascience">
        <title>Whole-genome sequence of the oriental lung fluke Paragonimus westermani.</title>
        <authorList>
            <person name="Oey H."/>
            <person name="Zakrzewski M."/>
            <person name="Narain K."/>
            <person name="Devi K.R."/>
            <person name="Agatsuma T."/>
            <person name="Nawaratna S."/>
            <person name="Gobert G.N."/>
            <person name="Jones M.K."/>
            <person name="Ragan M.A."/>
            <person name="McManus D.P."/>
            <person name="Krause L."/>
        </authorList>
    </citation>
    <scope>NUCLEOTIDE SEQUENCE [LARGE SCALE GENOMIC DNA]</scope>
    <source>
        <strain evidence="5 6">IND2009</strain>
    </source>
</reference>
<dbReference type="InterPro" id="IPR032675">
    <property type="entry name" value="LRR_dom_sf"/>
</dbReference>
<dbReference type="InterPro" id="IPR001611">
    <property type="entry name" value="Leu-rich_rpt"/>
</dbReference>
<protein>
    <recommendedName>
        <fullName evidence="7">T-complex-associated testis-expressed protein 1</fullName>
    </recommendedName>
</protein>
<name>A0A5J4NXV1_9TREM</name>
<evidence type="ECO:0008006" key="7">
    <source>
        <dbReference type="Google" id="ProtNLM"/>
    </source>
</evidence>
<comment type="subcellular location">
    <subcellularLocation>
        <location evidence="1">Cytoplasm</location>
        <location evidence="1">Cytoskeleton</location>
    </subcellularLocation>
</comment>
<evidence type="ECO:0000256" key="1">
    <source>
        <dbReference type="ARBA" id="ARBA00004245"/>
    </source>
</evidence>
<proteinExistence type="predicted"/>
<sequence>MRKGSPQNDNLTPSEEVAPVPSGLSGRPTDVLEQRKQSSVTSGALFGDPKTRVTSRRTSNTRKQPEQPIEDTRIMRRIIAEDPTYNLAIVAPLTDLCLKHCSENFAYNCSMMRYLDDRQKRILLDSLAPDMPLKVTAHVIGEDPYWTRCCHQRWPIVDLSRHGGSWKQAFFERMLEETIETFVPGHTYAPRLDECVTFAAPYVHRLDIRQLLPPLKQHSKDKISDEGSDEGSDSELSSEPQLVDHLDLGPVLTKLEQLEELAVSYTVKDCGMNFEWSIFQFTGHDCLNLCKAIQQHPRLRILHLTRSRVDSERCRVIVNHILHHPTLECLDLSHNFIGDRGAKALAKLISGQNRLRTLMLTDNRLQATSGLSLAHALAKSSCQLERLNLRLNRLMDDGGVAIAKSMLRNTTIKELNLAANDLNETTASYFAHVLGHNKSLTHLDLSNNQLGSTVSKKLMDGMMRNDTLLYFDLRFTGSSQDAEYGICQQIERNQERMRQLLCDASRPCHHDLCPLLFLCLPRALFHGRTTVTPRTFGHLPHRIATDGPVQVQVFSISKTDITNQKTNLDSNADVTPSDR</sequence>
<dbReference type="Gene3D" id="3.80.10.10">
    <property type="entry name" value="Ribonuclease Inhibitor"/>
    <property type="match status" value="2"/>
</dbReference>
<evidence type="ECO:0000256" key="2">
    <source>
        <dbReference type="ARBA" id="ARBA00022490"/>
    </source>
</evidence>
<organism evidence="5 6">
    <name type="scientific">Paragonimus westermani</name>
    <dbReference type="NCBI Taxonomy" id="34504"/>
    <lineage>
        <taxon>Eukaryota</taxon>
        <taxon>Metazoa</taxon>
        <taxon>Spiralia</taxon>
        <taxon>Lophotrochozoa</taxon>
        <taxon>Platyhelminthes</taxon>
        <taxon>Trematoda</taxon>
        <taxon>Digenea</taxon>
        <taxon>Plagiorchiida</taxon>
        <taxon>Troglotremata</taxon>
        <taxon>Troglotrematidae</taxon>
        <taxon>Paragonimus</taxon>
    </lineage>
</organism>
<dbReference type="GO" id="GO:0005856">
    <property type="term" value="C:cytoskeleton"/>
    <property type="evidence" value="ECO:0007669"/>
    <property type="project" value="UniProtKB-SubCell"/>
</dbReference>
<keyword evidence="3" id="KW-0206">Cytoskeleton</keyword>
<feature type="region of interest" description="Disordered" evidence="4">
    <location>
        <begin position="217"/>
        <end position="239"/>
    </location>
</feature>
<keyword evidence="6" id="KW-1185">Reference proteome</keyword>